<dbReference type="PROSITE" id="PS51709">
    <property type="entry name" value="G_TRME"/>
    <property type="match status" value="1"/>
</dbReference>
<evidence type="ECO:0000313" key="10">
    <source>
        <dbReference type="EMBL" id="RTR21938.1"/>
    </source>
</evidence>
<dbReference type="InterPro" id="IPR027266">
    <property type="entry name" value="TrmE/GcvT-like"/>
</dbReference>
<keyword evidence="7" id="KW-0963">Cytoplasm</keyword>
<dbReference type="GO" id="GO:0046872">
    <property type="term" value="F:metal ion binding"/>
    <property type="evidence" value="ECO:0007669"/>
    <property type="project" value="UniProtKB-KW"/>
</dbReference>
<dbReference type="NCBIfam" id="TIGR00231">
    <property type="entry name" value="small_GTP"/>
    <property type="match status" value="1"/>
</dbReference>
<feature type="binding site" evidence="7">
    <location>
        <position position="21"/>
    </location>
    <ligand>
        <name>(6S)-5-formyl-5,6,7,8-tetrahydrofolate</name>
        <dbReference type="ChEBI" id="CHEBI:57457"/>
    </ligand>
</feature>
<feature type="binding site" evidence="7">
    <location>
        <begin position="226"/>
        <end position="231"/>
    </location>
    <ligand>
        <name>GTP</name>
        <dbReference type="ChEBI" id="CHEBI:37565"/>
    </ligand>
</feature>
<organism evidence="10 11">
    <name type="scientific">Azospirillum griseum</name>
    <dbReference type="NCBI Taxonomy" id="2496639"/>
    <lineage>
        <taxon>Bacteria</taxon>
        <taxon>Pseudomonadati</taxon>
        <taxon>Pseudomonadota</taxon>
        <taxon>Alphaproteobacteria</taxon>
        <taxon>Rhodospirillales</taxon>
        <taxon>Azospirillaceae</taxon>
        <taxon>Azospirillum</taxon>
    </lineage>
</organism>
<dbReference type="InterPro" id="IPR006073">
    <property type="entry name" value="GTP-bd"/>
</dbReference>
<comment type="similarity">
    <text evidence="1 7 8">Belongs to the TRAFAC class TrmE-Era-EngA-EngB-Septin-like GTPase superfamily. TrmE GTPase family.</text>
</comment>
<comment type="cofactor">
    <cofactor evidence="7">
        <name>K(+)</name>
        <dbReference type="ChEBI" id="CHEBI:29103"/>
    </cofactor>
    <text evidence="7">Binds 1 potassium ion per subunit.</text>
</comment>
<keyword evidence="3 7" id="KW-0547">Nucleotide-binding</keyword>
<dbReference type="PANTHER" id="PTHR42714">
    <property type="entry name" value="TRNA MODIFICATION GTPASE GTPBP3"/>
    <property type="match status" value="1"/>
</dbReference>
<dbReference type="CDD" id="cd04164">
    <property type="entry name" value="trmE"/>
    <property type="match status" value="1"/>
</dbReference>
<dbReference type="Pfam" id="PF12631">
    <property type="entry name" value="MnmE_helical"/>
    <property type="match status" value="1"/>
</dbReference>
<dbReference type="InterPro" id="IPR018948">
    <property type="entry name" value="GTP-bd_TrmE_N"/>
</dbReference>
<keyword evidence="4 7" id="KW-0378">Hydrolase</keyword>
<evidence type="ECO:0000256" key="8">
    <source>
        <dbReference type="RuleBase" id="RU003313"/>
    </source>
</evidence>
<dbReference type="GO" id="GO:0002098">
    <property type="term" value="P:tRNA wobble uridine modification"/>
    <property type="evidence" value="ECO:0007669"/>
    <property type="project" value="TreeGrafter"/>
</dbReference>
<dbReference type="CDD" id="cd14858">
    <property type="entry name" value="TrmE_N"/>
    <property type="match status" value="1"/>
</dbReference>
<comment type="caution">
    <text evidence="10">The sequence shown here is derived from an EMBL/GenBank/DDBJ whole genome shotgun (WGS) entry which is preliminary data.</text>
</comment>
<dbReference type="Proteomes" id="UP000277007">
    <property type="component" value="Unassembled WGS sequence"/>
</dbReference>
<evidence type="ECO:0000256" key="4">
    <source>
        <dbReference type="ARBA" id="ARBA00022801"/>
    </source>
</evidence>
<dbReference type="SUPFAM" id="SSF52540">
    <property type="entry name" value="P-loop containing nucleoside triphosphate hydrolases"/>
    <property type="match status" value="1"/>
</dbReference>
<proteinExistence type="inferred from homology"/>
<feature type="binding site" evidence="7">
    <location>
        <begin position="245"/>
        <end position="251"/>
    </location>
    <ligand>
        <name>GTP</name>
        <dbReference type="ChEBI" id="CHEBI:37565"/>
    </ligand>
</feature>
<dbReference type="InterPro" id="IPR027368">
    <property type="entry name" value="MnmE_dom2"/>
</dbReference>
<dbReference type="Pfam" id="PF01926">
    <property type="entry name" value="MMR_HSR1"/>
    <property type="match status" value="1"/>
</dbReference>
<dbReference type="EC" id="3.6.-.-" evidence="7"/>
<feature type="domain" description="TrmE-type G" evidence="9">
    <location>
        <begin position="216"/>
        <end position="373"/>
    </location>
</feature>
<evidence type="ECO:0000256" key="1">
    <source>
        <dbReference type="ARBA" id="ARBA00011043"/>
    </source>
</evidence>
<keyword evidence="5 7" id="KW-0630">Potassium</keyword>
<dbReference type="PRINTS" id="PR00326">
    <property type="entry name" value="GTP1OBG"/>
</dbReference>
<dbReference type="HAMAP" id="MF_00379">
    <property type="entry name" value="GTPase_MnmE"/>
    <property type="match status" value="1"/>
</dbReference>
<dbReference type="EMBL" id="RXMA01000005">
    <property type="protein sequence ID" value="RTR21938.1"/>
    <property type="molecule type" value="Genomic_DNA"/>
</dbReference>
<keyword evidence="6 7" id="KW-0342">GTP-binding</keyword>
<dbReference type="InterPro" id="IPR025867">
    <property type="entry name" value="MnmE_helical"/>
</dbReference>
<dbReference type="Gene3D" id="1.20.120.430">
    <property type="entry name" value="tRNA modification GTPase MnmE domain 2"/>
    <property type="match status" value="1"/>
</dbReference>
<dbReference type="InterPro" id="IPR005225">
    <property type="entry name" value="Small_GTP-bd"/>
</dbReference>
<dbReference type="NCBIfam" id="TIGR00450">
    <property type="entry name" value="mnmE_trmE_thdF"/>
    <property type="match status" value="1"/>
</dbReference>
<name>A0A3S0I2G0_9PROT</name>
<dbReference type="Gene3D" id="3.40.50.300">
    <property type="entry name" value="P-loop containing nucleotide triphosphate hydrolases"/>
    <property type="match status" value="1"/>
</dbReference>
<feature type="binding site" evidence="7">
    <location>
        <position position="230"/>
    </location>
    <ligand>
        <name>Mg(2+)</name>
        <dbReference type="ChEBI" id="CHEBI:18420"/>
    </ligand>
</feature>
<feature type="binding site" evidence="7">
    <location>
        <begin position="270"/>
        <end position="273"/>
    </location>
    <ligand>
        <name>GTP</name>
        <dbReference type="ChEBI" id="CHEBI:37565"/>
    </ligand>
</feature>
<feature type="binding site" evidence="7">
    <location>
        <begin position="354"/>
        <end position="356"/>
    </location>
    <ligand>
        <name>GTP</name>
        <dbReference type="ChEBI" id="CHEBI:37565"/>
    </ligand>
</feature>
<feature type="binding site" evidence="7">
    <location>
        <position position="251"/>
    </location>
    <ligand>
        <name>Mg(2+)</name>
        <dbReference type="ChEBI" id="CHEBI:18420"/>
    </ligand>
</feature>
<dbReference type="GO" id="GO:0005525">
    <property type="term" value="F:GTP binding"/>
    <property type="evidence" value="ECO:0007669"/>
    <property type="project" value="UniProtKB-UniRule"/>
</dbReference>
<dbReference type="InterPro" id="IPR031168">
    <property type="entry name" value="G_TrmE"/>
</dbReference>
<evidence type="ECO:0000256" key="6">
    <source>
        <dbReference type="ARBA" id="ARBA00023134"/>
    </source>
</evidence>
<dbReference type="InterPro" id="IPR004520">
    <property type="entry name" value="GTPase_MnmE"/>
</dbReference>
<dbReference type="PANTHER" id="PTHR42714:SF2">
    <property type="entry name" value="TRNA MODIFICATION GTPASE GTPBP3, MITOCHONDRIAL"/>
    <property type="match status" value="1"/>
</dbReference>
<comment type="subunit">
    <text evidence="7">Homodimer. Heterotetramer of two MnmE and two MnmG subunits.</text>
</comment>
<keyword evidence="11" id="KW-1185">Reference proteome</keyword>
<keyword evidence="2 7" id="KW-0819">tRNA processing</keyword>
<dbReference type="SUPFAM" id="SSF116878">
    <property type="entry name" value="TrmE connector domain"/>
    <property type="match status" value="1"/>
</dbReference>
<sequence>MTATIFALATAPGRSGVAVVRVSGPDAAATLAALTTRPLPEPRRAALVTLRDPATGDPLDDALALRFVAPASFTGEDVVELHLHGGRAVVAGVIAALAERPGLRLAEPGEFTRRAFEHGKLDLTEAEAVADLIDAETTAQRRQALRQMDGALGRLYDGWRDRLTRALAHLEADIDFADEDLPGGVSDAVRPVIETLRAEIAAHLNDGGRGERLREGLHIAIVGAPNAGKSSLLNALARRDAAIVSARAGTTRDVIEVQLDVGGYPVVLADTAGLREAAADEVEEEGIRRARDRAARADVKVAVFDATALPDLDPTTIALIDGDTVVVLNKIDACPDMAAVAPPTIAGAVPVLLSARSGTGLRDLEERLTTFSADRLAVGSAPSLTRARHRAALEECRVALDRALTAPLPELAAEDVRLASRALGRITGRVDVEDLLDIIFRDFCIGK</sequence>
<dbReference type="Gene3D" id="3.30.1360.120">
    <property type="entry name" value="Probable tRNA modification gtpase trme, domain 1"/>
    <property type="match status" value="1"/>
</dbReference>
<comment type="function">
    <text evidence="7">Exhibits a very high intrinsic GTPase hydrolysis rate. Involved in the addition of a carboxymethylaminomethyl (cmnm) group at the wobble position (U34) of certain tRNAs, forming tRNA-cmnm(5)s(2)U34.</text>
</comment>
<evidence type="ECO:0000256" key="3">
    <source>
        <dbReference type="ARBA" id="ARBA00022741"/>
    </source>
</evidence>
<accession>A0A3S0I2G0</accession>
<dbReference type="Pfam" id="PF10396">
    <property type="entry name" value="TrmE_N"/>
    <property type="match status" value="1"/>
</dbReference>
<reference evidence="10 11" key="1">
    <citation type="submission" date="2018-12" db="EMBL/GenBank/DDBJ databases">
        <authorList>
            <person name="Yang Y."/>
        </authorList>
    </citation>
    <scope>NUCLEOTIDE SEQUENCE [LARGE SCALE GENOMIC DNA]</scope>
    <source>
        <strain evidence="10 11">L-25-5w-1</strain>
    </source>
</reference>
<gene>
    <name evidence="7 10" type="primary">mnmE</name>
    <name evidence="7" type="synonym">trmE</name>
    <name evidence="10" type="ORF">EJ903_07425</name>
</gene>
<evidence type="ECO:0000256" key="5">
    <source>
        <dbReference type="ARBA" id="ARBA00022958"/>
    </source>
</evidence>
<feature type="binding site" evidence="7">
    <location>
        <position position="447"/>
    </location>
    <ligand>
        <name>(6S)-5-formyl-5,6,7,8-tetrahydrofolate</name>
        <dbReference type="ChEBI" id="CHEBI:57457"/>
    </ligand>
</feature>
<dbReference type="GO" id="GO:0005737">
    <property type="term" value="C:cytoplasm"/>
    <property type="evidence" value="ECO:0007669"/>
    <property type="project" value="UniProtKB-SubCell"/>
</dbReference>
<dbReference type="FunFam" id="3.30.1360.120:FF:000007">
    <property type="entry name" value="tRNA modification GTPase GTPBP3, mitochondrial"/>
    <property type="match status" value="1"/>
</dbReference>
<evidence type="ECO:0000256" key="7">
    <source>
        <dbReference type="HAMAP-Rule" id="MF_00379"/>
    </source>
</evidence>
<evidence type="ECO:0000259" key="9">
    <source>
        <dbReference type="PROSITE" id="PS51709"/>
    </source>
</evidence>
<feature type="binding site" evidence="7">
    <location>
        <position position="80"/>
    </location>
    <ligand>
        <name>(6S)-5-formyl-5,6,7,8-tetrahydrofolate</name>
        <dbReference type="ChEBI" id="CHEBI:57457"/>
    </ligand>
</feature>
<dbReference type="GO" id="GO:0030488">
    <property type="term" value="P:tRNA methylation"/>
    <property type="evidence" value="ECO:0007669"/>
    <property type="project" value="TreeGrafter"/>
</dbReference>
<evidence type="ECO:0000313" key="11">
    <source>
        <dbReference type="Proteomes" id="UP000277007"/>
    </source>
</evidence>
<dbReference type="RefSeq" id="WP_126613679.1">
    <property type="nucleotide sequence ID" value="NZ_JBHUCY010000012.1"/>
</dbReference>
<evidence type="ECO:0000256" key="2">
    <source>
        <dbReference type="ARBA" id="ARBA00022694"/>
    </source>
</evidence>
<comment type="caution">
    <text evidence="7">Lacks conserved residue(s) required for the propagation of feature annotation.</text>
</comment>
<dbReference type="InterPro" id="IPR027417">
    <property type="entry name" value="P-loop_NTPase"/>
</dbReference>
<feature type="binding site" evidence="7">
    <location>
        <position position="120"/>
    </location>
    <ligand>
        <name>(6S)-5-formyl-5,6,7,8-tetrahydrofolate</name>
        <dbReference type="ChEBI" id="CHEBI:57457"/>
    </ligand>
</feature>
<protein>
    <recommendedName>
        <fullName evidence="7">tRNA modification GTPase MnmE</fullName>
        <ecNumber evidence="7">3.6.-.-</ecNumber>
    </recommendedName>
</protein>
<dbReference type="OrthoDB" id="9805918at2"/>
<comment type="subcellular location">
    <subcellularLocation>
        <location evidence="7">Cytoplasm</location>
    </subcellularLocation>
</comment>
<dbReference type="NCBIfam" id="NF003661">
    <property type="entry name" value="PRK05291.1-3"/>
    <property type="match status" value="1"/>
</dbReference>
<dbReference type="GO" id="GO:0003924">
    <property type="term" value="F:GTPase activity"/>
    <property type="evidence" value="ECO:0007669"/>
    <property type="project" value="UniProtKB-UniRule"/>
</dbReference>
<keyword evidence="7" id="KW-0479">Metal-binding</keyword>
<dbReference type="AlphaFoldDB" id="A0A3S0I2G0"/>
<keyword evidence="7" id="KW-0460">Magnesium</keyword>